<keyword evidence="2" id="KW-1185">Reference proteome</keyword>
<dbReference type="EMBL" id="JANCYU010000038">
    <property type="protein sequence ID" value="KAK4526264.1"/>
    <property type="molecule type" value="Genomic_DNA"/>
</dbReference>
<evidence type="ECO:0000313" key="2">
    <source>
        <dbReference type="Proteomes" id="UP001300502"/>
    </source>
</evidence>
<dbReference type="AlphaFoldDB" id="A0AAV9IG14"/>
<organism evidence="1 2">
    <name type="scientific">Galdieria yellowstonensis</name>
    <dbReference type="NCBI Taxonomy" id="3028027"/>
    <lineage>
        <taxon>Eukaryota</taxon>
        <taxon>Rhodophyta</taxon>
        <taxon>Bangiophyceae</taxon>
        <taxon>Galdieriales</taxon>
        <taxon>Galdieriaceae</taxon>
        <taxon>Galdieria</taxon>
    </lineage>
</organism>
<name>A0AAV9IG14_9RHOD</name>
<comment type="caution">
    <text evidence="1">The sequence shown here is derived from an EMBL/GenBank/DDBJ whole genome shotgun (WGS) entry which is preliminary data.</text>
</comment>
<reference evidence="1 2" key="1">
    <citation type="submission" date="2022-07" db="EMBL/GenBank/DDBJ databases">
        <title>Genome-wide signatures of adaptation to extreme environments.</title>
        <authorList>
            <person name="Cho C.H."/>
            <person name="Yoon H.S."/>
        </authorList>
    </citation>
    <scope>NUCLEOTIDE SEQUENCE [LARGE SCALE GENOMIC DNA]</scope>
    <source>
        <strain evidence="1 2">108.79 E11</strain>
    </source>
</reference>
<accession>A0AAV9IG14</accession>
<protein>
    <submittedName>
        <fullName evidence="1">Uncharacterized protein</fullName>
    </submittedName>
</protein>
<dbReference type="Proteomes" id="UP001300502">
    <property type="component" value="Unassembled WGS sequence"/>
</dbReference>
<sequence>MQPTKDTTPVVLFRYDAPLEYNLIQLFKDLYDFQEPCRDNIPWMYFVQRLERLAEDCRSPIESEYLESLMTVFRLHHFVNYQHISLAVLELSRWLSSTHNRKEMSDRSNASNENRFCGICRKYLCQVTSALFFRISFLGEHLLLSENTERIDCYRDDDFYQYTLSLLLGNDPSLSLSIWCDWNTLSQYENISSWDTFLLCPTAIQQVDHHCGVNAWKMLWIRPTWDSHWVLGYKPCIYSKPKMQKQEFVIGYVASIGYILWFG</sequence>
<proteinExistence type="predicted"/>
<gene>
    <name evidence="1" type="ORF">GAYE_SCF22MG4178</name>
</gene>
<evidence type="ECO:0000313" key="1">
    <source>
        <dbReference type="EMBL" id="KAK4526264.1"/>
    </source>
</evidence>